<dbReference type="Proteomes" id="UP000001343">
    <property type="component" value="Unassembled WGS sequence"/>
</dbReference>
<accession>A0AA87MN58</accession>
<organism evidence="1 2">
    <name type="scientific">Leptospira mayottensis 200901122</name>
    <dbReference type="NCBI Taxonomy" id="1193010"/>
    <lineage>
        <taxon>Bacteria</taxon>
        <taxon>Pseudomonadati</taxon>
        <taxon>Spirochaetota</taxon>
        <taxon>Spirochaetia</taxon>
        <taxon>Leptospirales</taxon>
        <taxon>Leptospiraceae</taxon>
        <taxon>Leptospira</taxon>
    </lineage>
</organism>
<gene>
    <name evidence="1" type="ORF">LEP1GSC125_0354</name>
</gene>
<reference evidence="1 2" key="1">
    <citation type="journal article" date="2014" name="Int. J. Syst. Evol. Microbiol.">
        <title>Leptospira mayottensis sp. nov., a pathogenic species of the genus Leptospira isolated from humans.</title>
        <authorList>
            <person name="Bourhy P."/>
            <person name="Collet L."/>
            <person name="Brisse S."/>
            <person name="Picardeau M."/>
        </authorList>
    </citation>
    <scope>NUCLEOTIDE SEQUENCE [LARGE SCALE GENOMIC DNA]</scope>
    <source>
        <strain evidence="1 2">200901122</strain>
    </source>
</reference>
<sequence>MKTQRPQTKKHAIIPAQVIKAAIREAFEKEHIVVLSQKEYKTILKELAEIRNSIAGKKEEKEPTKEEILAGITQGMKEAQLHRQGKLKLKSAKELLDEL</sequence>
<evidence type="ECO:0000313" key="1">
    <source>
        <dbReference type="EMBL" id="EKR99368.1"/>
    </source>
</evidence>
<comment type="caution">
    <text evidence="1">The sequence shown here is derived from an EMBL/GenBank/DDBJ whole genome shotgun (WGS) entry which is preliminary data.</text>
</comment>
<dbReference type="AlphaFoldDB" id="A0AA87MN58"/>
<protein>
    <submittedName>
        <fullName evidence="1">Uncharacterized protein</fullName>
    </submittedName>
</protein>
<dbReference type="EMBL" id="AKWM02000055">
    <property type="protein sequence ID" value="EKR99368.1"/>
    <property type="molecule type" value="Genomic_DNA"/>
</dbReference>
<proteinExistence type="predicted"/>
<name>A0AA87MN58_9LEPT</name>
<evidence type="ECO:0000313" key="2">
    <source>
        <dbReference type="Proteomes" id="UP000001343"/>
    </source>
</evidence>